<comment type="similarity">
    <text evidence="1 2">Belongs to the RNase T2 family.</text>
</comment>
<evidence type="ECO:0000313" key="3">
    <source>
        <dbReference type="EMBL" id="CAA6820127.1"/>
    </source>
</evidence>
<sequence length="325" mass="36529">MYLFKLIITSFIVTSLLTLSPITIASDKLEGCFEATQSCEAYRSFRKKTNPENARLEVGKQYPLLAQNKPNAATHVQLEIEGLKSDRRWVALSCGRVLPRCSGQVITPPVTQTKGDDYLLAVSWQPAFCETHPSKTECKTLTPSRFDAQNLALHGLWPQPRNNAYCGVSVKDKSVDRRKRWDLLAPLKLSSKVRQELSVVMPGYASNLQRHEWIKHGTCYGTSENVYYADSLWMMRELNNSVVRDLFRSRIGQKLSIQDLRQSFDKAFGAGAGQKVNMRCDRKGRVGEIWVNLRGKVSSGISFKHMLMNAPKAKADCKSGVVDPA</sequence>
<keyword evidence="3" id="KW-0378">Hydrolase</keyword>
<dbReference type="PANTHER" id="PTHR11240:SF22">
    <property type="entry name" value="RIBONUCLEASE T2"/>
    <property type="match status" value="1"/>
</dbReference>
<proteinExistence type="inferred from homology"/>
<accession>A0A6S6TPV0</accession>
<dbReference type="EMBL" id="CACVAY010000097">
    <property type="protein sequence ID" value="CAA6820127.1"/>
    <property type="molecule type" value="Genomic_DNA"/>
</dbReference>
<name>A0A6S6TPV0_9GAMM</name>
<dbReference type="SUPFAM" id="SSF55895">
    <property type="entry name" value="Ribonuclease Rh-like"/>
    <property type="match status" value="1"/>
</dbReference>
<dbReference type="PROSITE" id="PS00530">
    <property type="entry name" value="RNASE_T2_1"/>
    <property type="match status" value="1"/>
</dbReference>
<dbReference type="InterPro" id="IPR039378">
    <property type="entry name" value="RNase_T2_prok"/>
</dbReference>
<dbReference type="AlphaFoldDB" id="A0A6S6TPV0"/>
<dbReference type="PANTHER" id="PTHR11240">
    <property type="entry name" value="RIBONUCLEASE T2"/>
    <property type="match status" value="1"/>
</dbReference>
<organism evidence="3">
    <name type="scientific">uncultured Thiotrichaceae bacterium</name>
    <dbReference type="NCBI Taxonomy" id="298394"/>
    <lineage>
        <taxon>Bacteria</taxon>
        <taxon>Pseudomonadati</taxon>
        <taxon>Pseudomonadota</taxon>
        <taxon>Gammaproteobacteria</taxon>
        <taxon>Thiotrichales</taxon>
        <taxon>Thiotrichaceae</taxon>
        <taxon>environmental samples</taxon>
    </lineage>
</organism>
<dbReference type="GO" id="GO:0006401">
    <property type="term" value="P:RNA catabolic process"/>
    <property type="evidence" value="ECO:0007669"/>
    <property type="project" value="TreeGrafter"/>
</dbReference>
<protein>
    <submittedName>
        <fullName evidence="3">Ribonuclease I (EC)</fullName>
        <ecNumber evidence="3">3.1.27.6</ecNumber>
    </submittedName>
</protein>
<dbReference type="GO" id="GO:0003723">
    <property type="term" value="F:RNA binding"/>
    <property type="evidence" value="ECO:0007669"/>
    <property type="project" value="InterPro"/>
</dbReference>
<dbReference type="CDD" id="cd01062">
    <property type="entry name" value="RNase_T2_prok"/>
    <property type="match status" value="1"/>
</dbReference>
<reference evidence="3" key="1">
    <citation type="submission" date="2020-01" db="EMBL/GenBank/DDBJ databases">
        <authorList>
            <person name="Meier V. D."/>
            <person name="Meier V D."/>
        </authorList>
    </citation>
    <scope>NUCLEOTIDE SEQUENCE</scope>
    <source>
        <strain evidence="3">HLG_WM_MAG_07</strain>
    </source>
</reference>
<evidence type="ECO:0000256" key="2">
    <source>
        <dbReference type="RuleBase" id="RU004328"/>
    </source>
</evidence>
<dbReference type="InterPro" id="IPR033130">
    <property type="entry name" value="RNase_T2_His_AS_2"/>
</dbReference>
<gene>
    <name evidence="3" type="ORF">HELGO_WM19031</name>
</gene>
<dbReference type="GO" id="GO:0016787">
    <property type="term" value="F:hydrolase activity"/>
    <property type="evidence" value="ECO:0007669"/>
    <property type="project" value="UniProtKB-KW"/>
</dbReference>
<evidence type="ECO:0000256" key="1">
    <source>
        <dbReference type="ARBA" id="ARBA00007469"/>
    </source>
</evidence>
<dbReference type="InterPro" id="IPR018188">
    <property type="entry name" value="RNase_T2_His_AS_1"/>
</dbReference>
<dbReference type="Gene3D" id="3.90.730.10">
    <property type="entry name" value="Ribonuclease T2-like"/>
    <property type="match status" value="1"/>
</dbReference>
<dbReference type="InterPro" id="IPR001568">
    <property type="entry name" value="RNase_T2-like"/>
</dbReference>
<dbReference type="InterPro" id="IPR036430">
    <property type="entry name" value="RNase_T2-like_sf"/>
</dbReference>
<dbReference type="Pfam" id="PF00445">
    <property type="entry name" value="Ribonuclease_T2"/>
    <property type="match status" value="1"/>
</dbReference>
<dbReference type="GO" id="GO:0033897">
    <property type="term" value="F:ribonuclease T2 activity"/>
    <property type="evidence" value="ECO:0007669"/>
    <property type="project" value="InterPro"/>
</dbReference>
<dbReference type="EC" id="3.1.27.6" evidence="3"/>
<dbReference type="PROSITE" id="PS00531">
    <property type="entry name" value="RNASE_T2_2"/>
    <property type="match status" value="1"/>
</dbReference>